<proteinExistence type="predicted"/>
<sequence>MASLQTFACSLGFGLIWISSDGRGEEKEEKAEEEQAEDTAVTLMLREDLLLWFSKIIGIMGRIMTVKLFGYGGVVGIEWFSFQKSLDEKVIQLEGGYNSWMILKELERACALVEKLITENSELVEKMSLEELVQLRPDETDVQT</sequence>
<name>A0AAN7KS38_TRANT</name>
<dbReference type="AlphaFoldDB" id="A0AAN7KS38"/>
<accession>A0AAN7KS38</accession>
<evidence type="ECO:0000313" key="1">
    <source>
        <dbReference type="EMBL" id="KAK4769523.1"/>
    </source>
</evidence>
<evidence type="ECO:0000313" key="2">
    <source>
        <dbReference type="Proteomes" id="UP001346149"/>
    </source>
</evidence>
<gene>
    <name evidence="1" type="ORF">SAY86_027673</name>
</gene>
<dbReference type="EMBL" id="JAXQNO010000021">
    <property type="protein sequence ID" value="KAK4769523.1"/>
    <property type="molecule type" value="Genomic_DNA"/>
</dbReference>
<dbReference type="Proteomes" id="UP001346149">
    <property type="component" value="Unassembled WGS sequence"/>
</dbReference>
<reference evidence="1 2" key="1">
    <citation type="journal article" date="2023" name="Hortic Res">
        <title>Pangenome of water caltrop reveals structural variations and asymmetric subgenome divergence after allopolyploidization.</title>
        <authorList>
            <person name="Zhang X."/>
            <person name="Chen Y."/>
            <person name="Wang L."/>
            <person name="Yuan Y."/>
            <person name="Fang M."/>
            <person name="Shi L."/>
            <person name="Lu R."/>
            <person name="Comes H.P."/>
            <person name="Ma Y."/>
            <person name="Chen Y."/>
            <person name="Huang G."/>
            <person name="Zhou Y."/>
            <person name="Zheng Z."/>
            <person name="Qiu Y."/>
        </authorList>
    </citation>
    <scope>NUCLEOTIDE SEQUENCE [LARGE SCALE GENOMIC DNA]</scope>
    <source>
        <strain evidence="1">F231</strain>
    </source>
</reference>
<organism evidence="1 2">
    <name type="scientific">Trapa natans</name>
    <name type="common">Water chestnut</name>
    <dbReference type="NCBI Taxonomy" id="22666"/>
    <lineage>
        <taxon>Eukaryota</taxon>
        <taxon>Viridiplantae</taxon>
        <taxon>Streptophyta</taxon>
        <taxon>Embryophyta</taxon>
        <taxon>Tracheophyta</taxon>
        <taxon>Spermatophyta</taxon>
        <taxon>Magnoliopsida</taxon>
        <taxon>eudicotyledons</taxon>
        <taxon>Gunneridae</taxon>
        <taxon>Pentapetalae</taxon>
        <taxon>rosids</taxon>
        <taxon>malvids</taxon>
        <taxon>Myrtales</taxon>
        <taxon>Lythraceae</taxon>
        <taxon>Trapa</taxon>
    </lineage>
</organism>
<keyword evidence="2" id="KW-1185">Reference proteome</keyword>
<protein>
    <submittedName>
        <fullName evidence="1">Uncharacterized protein</fullName>
    </submittedName>
</protein>
<comment type="caution">
    <text evidence="1">The sequence shown here is derived from an EMBL/GenBank/DDBJ whole genome shotgun (WGS) entry which is preliminary data.</text>
</comment>